<sequence length="246" mass="27225">MSKIFLGIVIVLVLIAGGWWYYNNQAGVDSPARGEGETTLETFMVNETDREFVATGSNLARVEVWSKSELEAEGERLGEMSLRLEEAGVQTWTWPIPKYPLATVEIYALGFDDAGQEIGPVSLPFQGSEELYNALWLQIPFEEAELSLGETYTSGDFSLKLVDIAEDSRCPEGVECIQAGRVTADLEIGLEGRTETISLRSDEGERQIGDYYINLIAIDPLAREGVTLSAADYTLTFYITKELSKL</sequence>
<dbReference type="AlphaFoldDB" id="A0A1G2QFQ7"/>
<reference evidence="1 2" key="1">
    <citation type="journal article" date="2016" name="Nat. Commun.">
        <title>Thousands of microbial genomes shed light on interconnected biogeochemical processes in an aquifer system.</title>
        <authorList>
            <person name="Anantharaman K."/>
            <person name="Brown C.T."/>
            <person name="Hug L.A."/>
            <person name="Sharon I."/>
            <person name="Castelle C.J."/>
            <person name="Probst A.J."/>
            <person name="Thomas B.C."/>
            <person name="Singh A."/>
            <person name="Wilkins M.J."/>
            <person name="Karaoz U."/>
            <person name="Brodie E.L."/>
            <person name="Williams K.H."/>
            <person name="Hubbard S.S."/>
            <person name="Banfield J.F."/>
        </authorList>
    </citation>
    <scope>NUCLEOTIDE SEQUENCE [LARGE SCALE GENOMIC DNA]</scope>
</reference>
<dbReference type="Proteomes" id="UP000177838">
    <property type="component" value="Unassembled WGS sequence"/>
</dbReference>
<protein>
    <submittedName>
        <fullName evidence="1">Uncharacterized protein</fullName>
    </submittedName>
</protein>
<accession>A0A1G2QFQ7</accession>
<dbReference type="EMBL" id="MHTK01000006">
    <property type="protein sequence ID" value="OHA59396.1"/>
    <property type="molecule type" value="Genomic_DNA"/>
</dbReference>
<proteinExistence type="predicted"/>
<dbReference type="STRING" id="1802439.A2589_00815"/>
<gene>
    <name evidence="1" type="ORF">A2589_00815</name>
</gene>
<organism evidence="1 2">
    <name type="scientific">Candidatus Vogelbacteria bacterium RIFOXYD1_FULL_46_19</name>
    <dbReference type="NCBI Taxonomy" id="1802439"/>
    <lineage>
        <taxon>Bacteria</taxon>
        <taxon>Candidatus Vogeliibacteriota</taxon>
    </lineage>
</organism>
<comment type="caution">
    <text evidence="1">The sequence shown here is derived from an EMBL/GenBank/DDBJ whole genome shotgun (WGS) entry which is preliminary data.</text>
</comment>
<evidence type="ECO:0000313" key="1">
    <source>
        <dbReference type="EMBL" id="OHA59396.1"/>
    </source>
</evidence>
<evidence type="ECO:0000313" key="2">
    <source>
        <dbReference type="Proteomes" id="UP000177838"/>
    </source>
</evidence>
<name>A0A1G2QFQ7_9BACT</name>